<feature type="region of interest" description="Disordered" evidence="2">
    <location>
        <begin position="854"/>
        <end position="878"/>
    </location>
</feature>
<keyword evidence="1" id="KW-0175">Coiled coil</keyword>
<evidence type="ECO:0000256" key="2">
    <source>
        <dbReference type="SAM" id="MobiDB-lite"/>
    </source>
</evidence>
<evidence type="ECO:0000313" key="3">
    <source>
        <dbReference type="EMBL" id="CCA70543.1"/>
    </source>
</evidence>
<evidence type="ECO:0000256" key="1">
    <source>
        <dbReference type="SAM" id="Coils"/>
    </source>
</evidence>
<accession>G4TGV0</accession>
<protein>
    <recommendedName>
        <fullName evidence="5">F-box domain-containing protein</fullName>
    </recommendedName>
</protein>
<feature type="region of interest" description="Disordered" evidence="2">
    <location>
        <begin position="708"/>
        <end position="787"/>
    </location>
</feature>
<organism evidence="3 4">
    <name type="scientific">Serendipita indica (strain DSM 11827)</name>
    <name type="common">Root endophyte fungus</name>
    <name type="synonym">Piriformospora indica</name>
    <dbReference type="NCBI Taxonomy" id="1109443"/>
    <lineage>
        <taxon>Eukaryota</taxon>
        <taxon>Fungi</taxon>
        <taxon>Dikarya</taxon>
        <taxon>Basidiomycota</taxon>
        <taxon>Agaricomycotina</taxon>
        <taxon>Agaricomycetes</taxon>
        <taxon>Sebacinales</taxon>
        <taxon>Serendipitaceae</taxon>
        <taxon>Serendipita</taxon>
    </lineage>
</organism>
<dbReference type="Proteomes" id="UP000007148">
    <property type="component" value="Unassembled WGS sequence"/>
</dbReference>
<dbReference type="HOGENOM" id="CLU_314512_0_0_1"/>
<proteinExistence type="predicted"/>
<dbReference type="EMBL" id="CAFZ01000086">
    <property type="protein sequence ID" value="CCA70543.1"/>
    <property type="molecule type" value="Genomic_DNA"/>
</dbReference>
<gene>
    <name evidence="3" type="ORF">PIIN_04480</name>
</gene>
<reference evidence="3 4" key="1">
    <citation type="journal article" date="2011" name="PLoS Pathog.">
        <title>Endophytic Life Strategies Decoded by Genome and Transcriptome Analyses of the Mutualistic Root Symbiont Piriformospora indica.</title>
        <authorList>
            <person name="Zuccaro A."/>
            <person name="Lahrmann U."/>
            <person name="Guldener U."/>
            <person name="Langen G."/>
            <person name="Pfiffi S."/>
            <person name="Biedenkopf D."/>
            <person name="Wong P."/>
            <person name="Samans B."/>
            <person name="Grimm C."/>
            <person name="Basiewicz M."/>
            <person name="Murat C."/>
            <person name="Martin F."/>
            <person name="Kogel K.H."/>
        </authorList>
    </citation>
    <scope>NUCLEOTIDE SEQUENCE [LARGE SCALE GENOMIC DNA]</scope>
    <source>
        <strain evidence="3 4">DSM 11827</strain>
    </source>
</reference>
<evidence type="ECO:0008006" key="5">
    <source>
        <dbReference type="Google" id="ProtNLM"/>
    </source>
</evidence>
<feature type="compositionally biased region" description="Pro residues" evidence="2">
    <location>
        <begin position="751"/>
        <end position="761"/>
    </location>
</feature>
<dbReference type="AlphaFoldDB" id="G4TGV0"/>
<feature type="compositionally biased region" description="Polar residues" evidence="2">
    <location>
        <begin position="772"/>
        <end position="781"/>
    </location>
</feature>
<dbReference type="InParanoid" id="G4TGV0"/>
<comment type="caution">
    <text evidence="3">The sequence shown here is derived from an EMBL/GenBank/DDBJ whole genome shotgun (WGS) entry which is preliminary data.</text>
</comment>
<feature type="region of interest" description="Disordered" evidence="2">
    <location>
        <begin position="41"/>
        <end position="66"/>
    </location>
</feature>
<evidence type="ECO:0000313" key="4">
    <source>
        <dbReference type="Proteomes" id="UP000007148"/>
    </source>
</evidence>
<feature type="compositionally biased region" description="Polar residues" evidence="2">
    <location>
        <begin position="353"/>
        <end position="363"/>
    </location>
</feature>
<feature type="compositionally biased region" description="Low complexity" evidence="2">
    <location>
        <begin position="864"/>
        <end position="876"/>
    </location>
</feature>
<feature type="region of interest" description="Disordered" evidence="2">
    <location>
        <begin position="344"/>
        <end position="363"/>
    </location>
</feature>
<dbReference type="OrthoDB" id="3267689at2759"/>
<feature type="coiled-coil region" evidence="1">
    <location>
        <begin position="91"/>
        <end position="118"/>
    </location>
</feature>
<name>G4TGV0_SERID</name>
<sequence>MNNPSIFISGDSHDFQPVPAVVFPQTALYPQSLMSSYHFEPRRSVSNPLPPSHRSASPSSSQYASPERTALQLLGHRPLDDHDASFVRELVQYHETELRELRARYEKLKGLHARANDRVDVQRKHHKEDSIQSTRTYEVLSAQVTSDLALESRQALEARILAVENSLHKLRGTLHPIRKLPAELLALIMEYAIEFAETERVAAMLQVASGQLQLRGATLFGFDSENSPVTSTFSSHLNKRLSPAVLLSSICTHWRDVAHGLPSLWRTIHFRLTGPANDNRWDRVRSFVDRGKRSPPSAEQLEMVTGLSLVFTGWEEHKYPPVERSFRKVMQMVRKGVVEDDWTLETPSHSRRQSSADTPSNSALGGLTGVPIFVESPTLQVPFSPPSHSFVITRLEIVFNTLCNHHNSLVTGTESNSELHWPSNCPKPREVVMIAKDTVYTTPCNHSGEETRPTHFLIPPFAASLIPRAESVTLVNLQFAWPSIEKPEAYKSLTSLTLVYTLSFDNLLRHPEDGDDLGFLQFLRRCQNLRNLEIRLAPRKLGHVVTNGTSNPNGGPVVSPTIWESSLEHLSISLDDLGRISPLICAQLITPSAPIIRFPSLRRLTILPSPPQLKSIKHDKPEAWKEIASRFLLVTEAPIRHLELRSRPQKPHPSHSGAHAGHRLGQEMEALLYVIQEVHGCETLEIWGNDIAQSVLDVVRLSAPQVNGVAEDVSARTSSSEAERGGSLRVGDTAPVSRASPTPSRSEQAPAPGPSSVPPTSFPSRLRRKHASTSPSPTPSNGRKKRISLTEDLVAKVIASILPLKKRSLAIVSTPEGTPRIASNEISIQDDHEITGAAGPVTADSSPRVRVQSLPAGNHPPPRMSTSTSTTAARPSNDTVLHAEPDGMESTAPAVTLPAFKKLIVHDAEVFTAGVAAHLAQRGINTVIYG</sequence>
<feature type="compositionally biased region" description="Low complexity" evidence="2">
    <location>
        <begin position="52"/>
        <end position="66"/>
    </location>
</feature>
<keyword evidence="4" id="KW-1185">Reference proteome</keyword>